<protein>
    <recommendedName>
        <fullName evidence="8">Peptidase S26 domain-containing protein</fullName>
    </recommendedName>
</protein>
<evidence type="ECO:0000256" key="1">
    <source>
        <dbReference type="ARBA" id="ARBA00004370"/>
    </source>
</evidence>
<evidence type="ECO:0000313" key="6">
    <source>
        <dbReference type="EMBL" id="AGO60308.1"/>
    </source>
</evidence>
<dbReference type="EMBL" id="CP004145">
    <property type="protein sequence ID" value="AGO60308.1"/>
    <property type="molecule type" value="Genomic_DNA"/>
</dbReference>
<dbReference type="Gene3D" id="2.10.109.10">
    <property type="entry name" value="Umud Fragment, subunit A"/>
    <property type="match status" value="1"/>
</dbReference>
<evidence type="ECO:0000256" key="5">
    <source>
        <dbReference type="SAM" id="Phobius"/>
    </source>
</evidence>
<feature type="transmembrane region" description="Helical" evidence="5">
    <location>
        <begin position="96"/>
        <end position="124"/>
    </location>
</feature>
<dbReference type="GO" id="GO:0004252">
    <property type="term" value="F:serine-type endopeptidase activity"/>
    <property type="evidence" value="ECO:0007669"/>
    <property type="project" value="InterPro"/>
</dbReference>
<feature type="transmembrane region" description="Helical" evidence="5">
    <location>
        <begin position="509"/>
        <end position="526"/>
    </location>
</feature>
<keyword evidence="4 5" id="KW-0472">Membrane</keyword>
<dbReference type="NCBIfam" id="TIGR02228">
    <property type="entry name" value="sigpep_I_arch"/>
    <property type="match status" value="1"/>
</dbReference>
<dbReference type="InterPro" id="IPR001733">
    <property type="entry name" value="Peptidase_S26B"/>
</dbReference>
<comment type="subcellular location">
    <subcellularLocation>
        <location evidence="1">Membrane</location>
    </subcellularLocation>
</comment>
<feature type="transmembrane region" description="Helical" evidence="5">
    <location>
        <begin position="209"/>
        <end position="233"/>
    </location>
</feature>
<evidence type="ECO:0000256" key="3">
    <source>
        <dbReference type="ARBA" id="ARBA00022989"/>
    </source>
</evidence>
<dbReference type="InterPro" id="IPR019533">
    <property type="entry name" value="Peptidase_S26"/>
</dbReference>
<dbReference type="GO" id="GO:0016020">
    <property type="term" value="C:membrane"/>
    <property type="evidence" value="ECO:0007669"/>
    <property type="project" value="UniProtKB-SubCell"/>
</dbReference>
<keyword evidence="7" id="KW-1185">Reference proteome</keyword>
<evidence type="ECO:0000313" key="7">
    <source>
        <dbReference type="Proteomes" id="UP000014660"/>
    </source>
</evidence>
<feature type="transmembrane region" description="Helical" evidence="5">
    <location>
        <begin position="341"/>
        <end position="361"/>
    </location>
</feature>
<keyword evidence="2 5" id="KW-0812">Transmembrane</keyword>
<dbReference type="CDD" id="cd06530">
    <property type="entry name" value="S26_SPase_I"/>
    <property type="match status" value="1"/>
</dbReference>
<dbReference type="GO" id="GO:0006465">
    <property type="term" value="P:signal peptide processing"/>
    <property type="evidence" value="ECO:0007669"/>
    <property type="project" value="InterPro"/>
</dbReference>
<keyword evidence="3 5" id="KW-1133">Transmembrane helix</keyword>
<sequence length="527" mass="61075">MPNKSYNIYSYLLFYFLVFYLAILFVDFFHNSIFIFSSTLSRSIFIAIVLYLCFISMNFYKTGHFKLYYGLLELFPLMPIILYFKGKFFSNNKDNVGFYYGFSIFLFIIFFSVMFFTSLIFLIYKPLYLSLTETSNNYLIFLKPVGNIKTVSFFIIIHNMAFLSLIFLGSPFLFLPTFANLYFMSIITIPVIVGSMLDGYFNYVLPNGILEISGTVIGSAASFILFMFIVESVKLKDNFTGARMYMKFIASGLLMSIFSFIFAWPIETKLIYMKHVSIEWLKVAYFIDFYMLAVDAIIIFKLLKNHFISALEYFSLYFFISLFLFGFIVFGFFTIDIISLGSIYMIVYGAFSIYFLLNSIFTSFHRKLNWFKINGNEFALIGVRGISMNPEFKAGDSVIIKRIKTWHELKVGDIITYKSSNINSPLNASGYITHRIHEISGDIIRTKGDNNKVVDYMKIRLDDIVGIAVAKVVYINRRATGIEMIGDNSNKEDLPFFTPFNIRARKSSLYFNIYFIAISLILIMVIL</sequence>
<accession>S0AM01</accession>
<evidence type="ECO:0008006" key="8">
    <source>
        <dbReference type="Google" id="ProtNLM"/>
    </source>
</evidence>
<feature type="transmembrane region" description="Helical" evidence="5">
    <location>
        <begin position="6"/>
        <end position="28"/>
    </location>
</feature>
<dbReference type="InterPro" id="IPR036286">
    <property type="entry name" value="LexA/Signal_pep-like_sf"/>
</dbReference>
<dbReference type="PATRIC" id="fig|333146.12.peg.342"/>
<dbReference type="SUPFAM" id="SSF51306">
    <property type="entry name" value="LexA/Signal peptidase"/>
    <property type="match status" value="1"/>
</dbReference>
<name>S0AM01_FERAC</name>
<feature type="transmembrane region" description="Helical" evidence="5">
    <location>
        <begin position="40"/>
        <end position="60"/>
    </location>
</feature>
<dbReference type="Proteomes" id="UP000014660">
    <property type="component" value="Chromosome"/>
</dbReference>
<gene>
    <name evidence="6" type="ORF">FACI_IFERC00001G0328</name>
</gene>
<feature type="transmembrane region" description="Helical" evidence="5">
    <location>
        <begin position="315"/>
        <end position="335"/>
    </location>
</feature>
<feature type="transmembrane region" description="Helical" evidence="5">
    <location>
        <begin position="245"/>
        <end position="264"/>
    </location>
</feature>
<evidence type="ECO:0000256" key="4">
    <source>
        <dbReference type="ARBA" id="ARBA00023136"/>
    </source>
</evidence>
<organism evidence="6 7">
    <name type="scientific">Ferroplasma acidarmanus Fer1</name>
    <dbReference type="NCBI Taxonomy" id="333146"/>
    <lineage>
        <taxon>Archaea</taxon>
        <taxon>Methanobacteriati</taxon>
        <taxon>Thermoplasmatota</taxon>
        <taxon>Thermoplasmata</taxon>
        <taxon>Thermoplasmatales</taxon>
        <taxon>Ferroplasmaceae</taxon>
        <taxon>Ferroplasma</taxon>
    </lineage>
</organism>
<feature type="transmembrane region" description="Helical" evidence="5">
    <location>
        <begin position="66"/>
        <end position="84"/>
    </location>
</feature>
<dbReference type="KEGG" id="fac:FACI_IFERC01G0328"/>
<dbReference type="AlphaFoldDB" id="S0AM01"/>
<reference evidence="6 7" key="1">
    <citation type="journal article" date="2007" name="Proc. Natl. Acad. Sci. U.S.A.">
        <title>Genome dynamics in a natural archaeal population.</title>
        <authorList>
            <person name="Allen E.E."/>
            <person name="Tyson G.W."/>
            <person name="Whitaker R.J."/>
            <person name="Detter J.C."/>
            <person name="Richardson P.M."/>
            <person name="Banfield J.F."/>
        </authorList>
    </citation>
    <scope>NUCLEOTIDE SEQUENCE [LARGE SCALE GENOMIC DNA]</scope>
    <source>
        <strain evidence="7">fer1</strain>
    </source>
</reference>
<feature type="transmembrane region" description="Helical" evidence="5">
    <location>
        <begin position="151"/>
        <end position="174"/>
    </location>
</feature>
<evidence type="ECO:0000256" key="2">
    <source>
        <dbReference type="ARBA" id="ARBA00022692"/>
    </source>
</evidence>
<feature type="transmembrane region" description="Helical" evidence="5">
    <location>
        <begin position="284"/>
        <end position="303"/>
    </location>
</feature>
<dbReference type="HOGENOM" id="CLU_516404_0_0_2"/>
<proteinExistence type="predicted"/>